<dbReference type="EMBL" id="MT721846">
    <property type="protein sequence ID" value="QPN36928.1"/>
    <property type="molecule type" value="Genomic_RNA"/>
</dbReference>
<feature type="domain" description="RNA-directed RNA polymerase C-terminal" evidence="1">
    <location>
        <begin position="1006"/>
        <end position="1318"/>
    </location>
</feature>
<dbReference type="InterPro" id="IPR054002">
    <property type="entry name" value="RdRP_C"/>
</dbReference>
<protein>
    <submittedName>
        <fullName evidence="2">RNA-dependent RNA polymerase</fullName>
    </submittedName>
</protein>
<keyword evidence="2" id="KW-0808">Transferase</keyword>
<dbReference type="GO" id="GO:0003968">
    <property type="term" value="F:RNA-directed RNA polymerase activity"/>
    <property type="evidence" value="ECO:0007669"/>
    <property type="project" value="UniProtKB-KW"/>
</dbReference>
<dbReference type="Pfam" id="PF22213">
    <property type="entry name" value="CPV_RdRP_C"/>
    <property type="match status" value="1"/>
</dbReference>
<dbReference type="Gene3D" id="3.90.1850.10">
    <property type="entry name" value="RNA-directed RNA polymerase lambda-3"/>
    <property type="match status" value="1"/>
</dbReference>
<organism evidence="2">
    <name type="scientific">Shenzhen reo-like virus 5</name>
    <dbReference type="NCBI Taxonomy" id="2789383"/>
    <lineage>
        <taxon>Viruses</taxon>
        <taxon>Riboviria</taxon>
        <taxon>Orthornavirae</taxon>
        <taxon>Duplornaviricota</taxon>
        <taxon>Resentoviricetes</taxon>
        <taxon>Reovirales</taxon>
    </lineage>
</organism>
<keyword evidence="2" id="KW-0548">Nucleotidyltransferase</keyword>
<sequence length="1348" mass="154145">MPMDEFNRGFLEYADRCSRAVLRTVLDAKKVVPFEQTQFMIEAQNFVNNLPLIVSLLNQQSYISNAKTSEVIPLDDVFFSISSIVSMGVFAQWSFCHSVCYALPINFSYCDSDFHPPKLVYHSITNPYPISKVQYGYVKGTGEIKPLGKINPKLSSYEYRYVPNVLVNAVLVKDRKLTDEERQQPVFPTWKILANLVRTQSNQSRSQRMTKAWMCQALLYLVRKFGVHSPRTEPHWCSNCPDPFPILFSALWKQDPLPRFDDGGNDMRFEQYEDTTFAHTKLHYSSLNGLDQFGFGNITSGMLVNRMIIHDSWALESFDDTHLKEKGKMNSTRKLLHSHVSSYTSYKYSTLDCIGTQKVDVIPEIWMDGEKEQLIEDLQHTRPQFQEAFNYVSLRIKSAKPSDQRNALISSYVQLSIISNPSDYKFTAVPLEYDRSAKPVNNTPNSLTLTRESLFDFNITPEFFGIMKDMNTLFNEYSRHFKEEFQNTDFMMKFWDFLTNNSAGIPSDAKALGKEKLKKNVADNEIAKAFGKRYVTGLVEKPRMYDPLTRLVDQRRETLAGHRKQIDRRVRFISQVGNVYQAVSNVSNLQVKMLAKVCNTLVVGEQTGKITDLIISLYGSSDPSTVLMDNDIKGMDTATQEITSWWPLWTAFAMSDGTDQSLFGQVSATLPVTQFHVIGSTSTPTDAVVFKNFNGLQQVIAQIGSTTKSNRYVYVDGVCCEKFFISGTSFPTGAANTSANHNLTLGMASESIARRYQNDSNTCKPIIHMKVMGDDFEGVVKFTQGSQEAQDDAARFLMTKFIEHYAELGYIAEPEMSRYKGVFLQQTALMGAFLPLPARLSMQCAERGDSRDVDQISQLVELQDLIDELTGRSHYPQNEIPYLRIWWAVNRSVPLGNSFPEYQHFRNIHLASSTKKFFVSKKEGKIMYHFILPMMLVQFPENCGLTPYPIVTCENESVIPSYLTPRGTISYKVMYMGLDQGQTATMNVKKHWNDFKARVFEKRFPQYIHDDPTPVRERLNQDMARKLNLHVVRRIIKDNPFRKDPDMQQITESVEKSTVLISANDTLDPKRADRSRFAGLSLSKRGIRFSDSVSYANSGRERLIQTLKAVDSERLQWDEINLRILSWVKKIVRKDHGMSFINDGRFYHEEDYLNDYHIYATQETPIENDYSFLSKSDFGPTCAKGSEMWKHVVNLRPPFGDASQWQTVESIKDVIPAGGNAETILREATNCYSISQPSLVDYLYLIGVPDHRINDTKRRIIRYIRSRPPKYQSIAHTRKFFYCSTSPDSTERFLRTSGWNNSRSGRTLSQAIILDHMLMGRLDETTTYVVDFTRSGIAGLLNGGVRLG</sequence>
<keyword evidence="2" id="KW-0696">RNA-directed RNA polymerase</keyword>
<evidence type="ECO:0000259" key="1">
    <source>
        <dbReference type="Pfam" id="PF22213"/>
    </source>
</evidence>
<name>A0A7T1GW16_9REOV</name>
<proteinExistence type="predicted"/>
<evidence type="ECO:0000313" key="2">
    <source>
        <dbReference type="EMBL" id="QPN36928.1"/>
    </source>
</evidence>
<dbReference type="Pfam" id="PF22212">
    <property type="entry name" value="CPV_RdRP_pol_dom"/>
    <property type="match status" value="1"/>
</dbReference>
<reference evidence="2" key="1">
    <citation type="submission" date="2020-07" db="EMBL/GenBank/DDBJ databases">
        <authorList>
            <person name="Guo L."/>
            <person name="Lu X."/>
            <person name="Guo D."/>
        </authorList>
    </citation>
    <scope>NUCLEOTIDE SEQUENCE</scope>
    <source>
        <strain evidence="2">CHNtp</strain>
    </source>
</reference>
<accession>A0A7T1GW16</accession>